<evidence type="ECO:0000256" key="1">
    <source>
        <dbReference type="SAM" id="MobiDB-lite"/>
    </source>
</evidence>
<reference evidence="2 3" key="1">
    <citation type="submission" date="2014-03" db="EMBL/GenBank/DDBJ databases">
        <title>Genome sequence of Sphingobium yanoikuyae B1.</title>
        <authorList>
            <person name="Gan H.M."/>
            <person name="Gan H.Y."/>
            <person name="Savka M.A."/>
        </authorList>
    </citation>
    <scope>NUCLEOTIDE SEQUENCE [LARGE SCALE GENOMIC DNA]</scope>
    <source>
        <strain evidence="2 3">B1</strain>
    </source>
</reference>
<evidence type="ECO:0000313" key="2">
    <source>
        <dbReference type="EMBL" id="KEZ15390.1"/>
    </source>
</evidence>
<dbReference type="InterPro" id="IPR009444">
    <property type="entry name" value="Conjugal_tfr_TraD_a-type"/>
</dbReference>
<accession>A0A084EBP8</accession>
<dbReference type="RefSeq" id="WP_007686162.1">
    <property type="nucleotide sequence ID" value="NZ_JGVR01000041.1"/>
</dbReference>
<dbReference type="PATRIC" id="fig|13690.10.peg.4580"/>
<organism evidence="2 3">
    <name type="scientific">Sphingobium yanoikuyae</name>
    <name type="common">Sphingomonas yanoikuyae</name>
    <dbReference type="NCBI Taxonomy" id="13690"/>
    <lineage>
        <taxon>Bacteria</taxon>
        <taxon>Pseudomonadati</taxon>
        <taxon>Pseudomonadota</taxon>
        <taxon>Alphaproteobacteria</taxon>
        <taxon>Sphingomonadales</taxon>
        <taxon>Sphingomonadaceae</taxon>
        <taxon>Sphingobium</taxon>
    </lineage>
</organism>
<dbReference type="eggNOG" id="ENOG503495T">
    <property type="taxonomic scope" value="Bacteria"/>
</dbReference>
<dbReference type="Proteomes" id="UP000028534">
    <property type="component" value="Unassembled WGS sequence"/>
</dbReference>
<dbReference type="EMBL" id="JGVR01000041">
    <property type="protein sequence ID" value="KEZ15390.1"/>
    <property type="molecule type" value="Genomic_DNA"/>
</dbReference>
<dbReference type="Pfam" id="PF06412">
    <property type="entry name" value="TraD"/>
    <property type="match status" value="1"/>
</dbReference>
<feature type="region of interest" description="Disordered" evidence="1">
    <location>
        <begin position="76"/>
        <end position="101"/>
    </location>
</feature>
<protein>
    <submittedName>
        <fullName evidence="2">Conjugal transfer protein TraD</fullName>
    </submittedName>
</protein>
<comment type="caution">
    <text evidence="2">The sequence shown here is derived from an EMBL/GenBank/DDBJ whole genome shotgun (WGS) entry which is preliminary data.</text>
</comment>
<feature type="compositionally biased region" description="Gly residues" evidence="1">
    <location>
        <begin position="83"/>
        <end position="101"/>
    </location>
</feature>
<dbReference type="AlphaFoldDB" id="A0A084EBP8"/>
<gene>
    <name evidence="2" type="ORF">CP98_04448</name>
</gene>
<name>A0A084EBP8_SPHYA</name>
<sequence>MRKVRDYDAELKALGDKARALKAKKVQQLGELVTSTGADALDLDVLAGVLLAAVESASADEKEAWRAKGSAFFQGRGRKAGRSTGGNAGGGSKTGAGETQG</sequence>
<proteinExistence type="predicted"/>
<evidence type="ECO:0000313" key="3">
    <source>
        <dbReference type="Proteomes" id="UP000028534"/>
    </source>
</evidence>